<evidence type="ECO:0000313" key="4">
    <source>
        <dbReference type="EMBL" id="KAK7395983.1"/>
    </source>
</evidence>
<dbReference type="InterPro" id="IPR002562">
    <property type="entry name" value="3'-5'_exonuclease_dom"/>
</dbReference>
<dbReference type="GO" id="GO:0008408">
    <property type="term" value="F:3'-5' exonuclease activity"/>
    <property type="evidence" value="ECO:0007669"/>
    <property type="project" value="InterPro"/>
</dbReference>
<dbReference type="FunFam" id="3.30.420.10:FF:000054">
    <property type="entry name" value="Werner Syndrome-like exonuclease"/>
    <property type="match status" value="1"/>
</dbReference>
<keyword evidence="5" id="KW-1185">Reference proteome</keyword>
<feature type="domain" description="3'-5' exonuclease" evidence="3">
    <location>
        <begin position="55"/>
        <end position="205"/>
    </location>
</feature>
<evidence type="ECO:0000313" key="5">
    <source>
        <dbReference type="Proteomes" id="UP001386955"/>
    </source>
</evidence>
<dbReference type="PANTHER" id="PTHR13620">
    <property type="entry name" value="3-5 EXONUCLEASE"/>
    <property type="match status" value="1"/>
</dbReference>
<keyword evidence="2" id="KW-0378">Hydrolase</keyword>
<dbReference type="InterPro" id="IPR012337">
    <property type="entry name" value="RNaseH-like_sf"/>
</dbReference>
<evidence type="ECO:0000259" key="3">
    <source>
        <dbReference type="Pfam" id="PF01612"/>
    </source>
</evidence>
<keyword evidence="1" id="KW-0540">Nuclease</keyword>
<dbReference type="GO" id="GO:0005737">
    <property type="term" value="C:cytoplasm"/>
    <property type="evidence" value="ECO:0007669"/>
    <property type="project" value="TreeGrafter"/>
</dbReference>
<gene>
    <name evidence="4" type="ORF">VNO78_16639</name>
</gene>
<dbReference type="AlphaFoldDB" id="A0AAN9XKW4"/>
<dbReference type="InterPro" id="IPR051132">
    <property type="entry name" value="3-5_Exonuclease_domain"/>
</dbReference>
<evidence type="ECO:0000256" key="2">
    <source>
        <dbReference type="ARBA" id="ARBA00022801"/>
    </source>
</evidence>
<dbReference type="GO" id="GO:0003676">
    <property type="term" value="F:nucleic acid binding"/>
    <property type="evidence" value="ECO:0007669"/>
    <property type="project" value="InterPro"/>
</dbReference>
<dbReference type="Proteomes" id="UP001386955">
    <property type="component" value="Unassembled WGS sequence"/>
</dbReference>
<reference evidence="4 5" key="1">
    <citation type="submission" date="2024-01" db="EMBL/GenBank/DDBJ databases">
        <title>The genomes of 5 underutilized Papilionoideae crops provide insights into root nodulation and disease resistanc.</title>
        <authorList>
            <person name="Jiang F."/>
        </authorList>
    </citation>
    <scope>NUCLEOTIDE SEQUENCE [LARGE SCALE GENOMIC DNA]</scope>
    <source>
        <strain evidence="4">DUOXIRENSHENG_FW03</strain>
        <tissue evidence="4">Leaves</tissue>
    </source>
</reference>
<dbReference type="PANTHER" id="PTHR13620:SF105">
    <property type="entry name" value="OS01G0737700 PROTEIN"/>
    <property type="match status" value="1"/>
</dbReference>
<dbReference type="GO" id="GO:0006139">
    <property type="term" value="P:nucleobase-containing compound metabolic process"/>
    <property type="evidence" value="ECO:0007669"/>
    <property type="project" value="InterPro"/>
</dbReference>
<organism evidence="4 5">
    <name type="scientific">Psophocarpus tetragonolobus</name>
    <name type="common">Winged bean</name>
    <name type="synonym">Dolichos tetragonolobus</name>
    <dbReference type="NCBI Taxonomy" id="3891"/>
    <lineage>
        <taxon>Eukaryota</taxon>
        <taxon>Viridiplantae</taxon>
        <taxon>Streptophyta</taxon>
        <taxon>Embryophyta</taxon>
        <taxon>Tracheophyta</taxon>
        <taxon>Spermatophyta</taxon>
        <taxon>Magnoliopsida</taxon>
        <taxon>eudicotyledons</taxon>
        <taxon>Gunneridae</taxon>
        <taxon>Pentapetalae</taxon>
        <taxon>rosids</taxon>
        <taxon>fabids</taxon>
        <taxon>Fabales</taxon>
        <taxon>Fabaceae</taxon>
        <taxon>Papilionoideae</taxon>
        <taxon>50 kb inversion clade</taxon>
        <taxon>NPAAA clade</taxon>
        <taxon>indigoferoid/millettioid clade</taxon>
        <taxon>Phaseoleae</taxon>
        <taxon>Psophocarpus</taxon>
    </lineage>
</organism>
<dbReference type="EMBL" id="JAYMYS010000004">
    <property type="protein sequence ID" value="KAK7395983.1"/>
    <property type="molecule type" value="Genomic_DNA"/>
</dbReference>
<accession>A0AAN9XKW4</accession>
<comment type="caution">
    <text evidence="4">The sequence shown here is derived from an EMBL/GenBank/DDBJ whole genome shotgun (WGS) entry which is preliminary data.</text>
</comment>
<sequence length="207" mass="23307">MTTVTLLNEKGTGTDNARLYEVTMGSYSIQTLVTASPSRAGSWLGTYTRNREDLVVGLDVEWRPNTQPNMQNPVATLQLCVDNHCLIFQILHAPSIPRSLTSFLANTDFIFVGVGIQNDVDKLLRDYNLRVSNFDDLCFLAAQELEIFGLHWAGLTTLARDVLDLDYHKPRHVTLSPWDTRFLTNDQVGYAAIDAFLSFQIGHFLIQ</sequence>
<dbReference type="InterPro" id="IPR036397">
    <property type="entry name" value="RNaseH_sf"/>
</dbReference>
<dbReference type="Gene3D" id="3.30.420.10">
    <property type="entry name" value="Ribonuclease H-like superfamily/Ribonuclease H"/>
    <property type="match status" value="1"/>
</dbReference>
<proteinExistence type="predicted"/>
<name>A0AAN9XKW4_PSOTE</name>
<dbReference type="GO" id="GO:0005634">
    <property type="term" value="C:nucleus"/>
    <property type="evidence" value="ECO:0007669"/>
    <property type="project" value="TreeGrafter"/>
</dbReference>
<dbReference type="CDD" id="cd06141">
    <property type="entry name" value="WRN_exo"/>
    <property type="match status" value="1"/>
</dbReference>
<evidence type="ECO:0000256" key="1">
    <source>
        <dbReference type="ARBA" id="ARBA00022722"/>
    </source>
</evidence>
<dbReference type="SUPFAM" id="SSF53098">
    <property type="entry name" value="Ribonuclease H-like"/>
    <property type="match status" value="1"/>
</dbReference>
<protein>
    <recommendedName>
        <fullName evidence="3">3'-5' exonuclease domain-containing protein</fullName>
    </recommendedName>
</protein>
<dbReference type="Pfam" id="PF01612">
    <property type="entry name" value="DNA_pol_A_exo1"/>
    <property type="match status" value="1"/>
</dbReference>